<accession>A0A1L4A0I4</accession>
<proteinExistence type="predicted"/>
<feature type="signal peptide" evidence="1">
    <location>
        <begin position="1"/>
        <end position="22"/>
    </location>
</feature>
<dbReference type="OrthoDB" id="7577115at2"/>
<dbReference type="KEGG" id="sphj:BSL82_18245"/>
<organism evidence="2 3">
    <name type="scientific">Tardibacter chloracetimidivorans</name>
    <dbReference type="NCBI Taxonomy" id="1921510"/>
    <lineage>
        <taxon>Bacteria</taxon>
        <taxon>Pseudomonadati</taxon>
        <taxon>Pseudomonadota</taxon>
        <taxon>Alphaproteobacteria</taxon>
        <taxon>Sphingomonadales</taxon>
        <taxon>Sphingomonadaceae</taxon>
        <taxon>Tardibacter</taxon>
    </lineage>
</organism>
<dbReference type="RefSeq" id="WP_072598984.1">
    <property type="nucleotide sequence ID" value="NZ_CP018223.1"/>
</dbReference>
<dbReference type="AlphaFoldDB" id="A0A1L4A0I4"/>
<geneLocation type="plasmid" evidence="3">
    <name>phsl2</name>
</geneLocation>
<dbReference type="EMBL" id="CP018223">
    <property type="protein sequence ID" value="API61385.1"/>
    <property type="molecule type" value="Genomic_DNA"/>
</dbReference>
<gene>
    <name evidence="2" type="ORF">BSL82_18245</name>
</gene>
<protein>
    <submittedName>
        <fullName evidence="2">Uncharacterized protein</fullName>
    </submittedName>
</protein>
<evidence type="ECO:0000313" key="2">
    <source>
        <dbReference type="EMBL" id="API61385.1"/>
    </source>
</evidence>
<sequence length="112" mass="11993">MGVAANSLKICALLSIAAPVAAQSAREHPRVVTTPDGRTVYVVPAQPGASRTNRPPVRTVVTPDGRTVYVVEEQPKDTRSPRQRCIDEEVAREGGSPSQLTMGAIDLKCSQR</sequence>
<evidence type="ECO:0000256" key="1">
    <source>
        <dbReference type="SAM" id="SignalP"/>
    </source>
</evidence>
<keyword evidence="1" id="KW-0732">Signal</keyword>
<evidence type="ECO:0000313" key="3">
    <source>
        <dbReference type="Proteomes" id="UP000182063"/>
    </source>
</evidence>
<name>A0A1L4A0I4_9SPHN</name>
<feature type="chain" id="PRO_5012882626" evidence="1">
    <location>
        <begin position="23"/>
        <end position="112"/>
    </location>
</feature>
<keyword evidence="3" id="KW-1185">Reference proteome</keyword>
<keyword evidence="2" id="KW-0614">Plasmid</keyword>
<reference evidence="2 3" key="1">
    <citation type="submission" date="2016-11" db="EMBL/GenBank/DDBJ databases">
        <title>Complete Genome Sequence of alachlor-degrading Sphingomonas sp. strain JJ-A5.</title>
        <authorList>
            <person name="Lee H."/>
            <person name="Ka J.-O."/>
        </authorList>
    </citation>
    <scope>NUCLEOTIDE SEQUENCE [LARGE SCALE GENOMIC DNA]</scope>
    <source>
        <strain evidence="2 3">JJ-A5</strain>
        <plasmid evidence="3">phsl2</plasmid>
    </source>
</reference>
<dbReference type="Proteomes" id="UP000182063">
    <property type="component" value="Plasmid pHSL2"/>
</dbReference>